<dbReference type="EMBL" id="JBBHLL010000021">
    <property type="protein sequence ID" value="KAK7829442.1"/>
    <property type="molecule type" value="Genomic_DNA"/>
</dbReference>
<accession>A0AAW0JR12</accession>
<feature type="repeat" description="ANK" evidence="3">
    <location>
        <begin position="215"/>
        <end position="247"/>
    </location>
</feature>
<sequence length="343" mass="36627">MRSPVPLPGPFERLCKAGLSDANASYLRAARAGHLEKALDYIKNGVDINICNQNGLNALHLASKEGHVEVVSELLQREANVDAATKKGNTALHIASLAGQAEVVKVLVTNGANVNAQSQNGFTPLYMAAQENHLEVVRFLLDNGASQSLATEDGFTPLAVALQQGHDQVVSLLLENDTKGKVRLPALHIAARKDDTKAAALLLQNDNNADVESKSGFTPLHIAAHYGNINVATLLLNRAAAVDFTARPCALEITAAHSVSLLRRHIPARASGLLAFARVSSSQPSSAELTTPSECVSYGHSFVQIKSHLFPKTFLKTRGQDISVAREPFVSLPHLGHTSMPVE</sequence>
<dbReference type="PANTHER" id="PTHR24198">
    <property type="entry name" value="ANKYRIN REPEAT AND PROTEIN KINASE DOMAIN-CONTAINING PROTEIN"/>
    <property type="match status" value="1"/>
</dbReference>
<gene>
    <name evidence="4" type="ORF">U0070_007216</name>
</gene>
<keyword evidence="5" id="KW-1185">Reference proteome</keyword>
<dbReference type="SMART" id="SM00248">
    <property type="entry name" value="ANK"/>
    <property type="match status" value="6"/>
</dbReference>
<keyword evidence="1" id="KW-0677">Repeat</keyword>
<dbReference type="InterPro" id="IPR002110">
    <property type="entry name" value="Ankyrin_rpt"/>
</dbReference>
<proteinExistence type="predicted"/>
<dbReference type="Proteomes" id="UP001488838">
    <property type="component" value="Unassembled WGS sequence"/>
</dbReference>
<dbReference type="PRINTS" id="PR01415">
    <property type="entry name" value="ANKYRIN"/>
</dbReference>
<protein>
    <submittedName>
        <fullName evidence="4">Uncharacterized protein</fullName>
    </submittedName>
</protein>
<dbReference type="GO" id="GO:0005737">
    <property type="term" value="C:cytoplasm"/>
    <property type="evidence" value="ECO:0007669"/>
    <property type="project" value="TreeGrafter"/>
</dbReference>
<organism evidence="4 5">
    <name type="scientific">Myodes glareolus</name>
    <name type="common">Bank vole</name>
    <name type="synonym">Clethrionomys glareolus</name>
    <dbReference type="NCBI Taxonomy" id="447135"/>
    <lineage>
        <taxon>Eukaryota</taxon>
        <taxon>Metazoa</taxon>
        <taxon>Chordata</taxon>
        <taxon>Craniata</taxon>
        <taxon>Vertebrata</taxon>
        <taxon>Euteleostomi</taxon>
        <taxon>Mammalia</taxon>
        <taxon>Eutheria</taxon>
        <taxon>Euarchontoglires</taxon>
        <taxon>Glires</taxon>
        <taxon>Rodentia</taxon>
        <taxon>Myomorpha</taxon>
        <taxon>Muroidea</taxon>
        <taxon>Cricetidae</taxon>
        <taxon>Arvicolinae</taxon>
        <taxon>Myodes</taxon>
    </lineage>
</organism>
<dbReference type="InterPro" id="IPR036770">
    <property type="entry name" value="Ankyrin_rpt-contain_sf"/>
</dbReference>
<evidence type="ECO:0000256" key="1">
    <source>
        <dbReference type="ARBA" id="ARBA00022737"/>
    </source>
</evidence>
<dbReference type="Pfam" id="PF00023">
    <property type="entry name" value="Ank"/>
    <property type="match status" value="2"/>
</dbReference>
<feature type="repeat" description="ANK" evidence="3">
    <location>
        <begin position="87"/>
        <end position="119"/>
    </location>
</feature>
<dbReference type="PROSITE" id="PS50088">
    <property type="entry name" value="ANK_REPEAT"/>
    <property type="match status" value="5"/>
</dbReference>
<name>A0AAW0JR12_MYOGA</name>
<evidence type="ECO:0000313" key="5">
    <source>
        <dbReference type="Proteomes" id="UP001488838"/>
    </source>
</evidence>
<dbReference type="Pfam" id="PF12796">
    <property type="entry name" value="Ank_2"/>
    <property type="match status" value="2"/>
</dbReference>
<dbReference type="PROSITE" id="PS50297">
    <property type="entry name" value="ANK_REP_REGION"/>
    <property type="match status" value="5"/>
</dbReference>
<dbReference type="SUPFAM" id="SSF48403">
    <property type="entry name" value="Ankyrin repeat"/>
    <property type="match status" value="1"/>
</dbReference>
<reference evidence="4 5" key="1">
    <citation type="journal article" date="2023" name="bioRxiv">
        <title>Conserved and derived expression patterns and positive selection on dental genes reveal complex evolutionary context of ever-growing rodent molars.</title>
        <authorList>
            <person name="Calamari Z.T."/>
            <person name="Song A."/>
            <person name="Cohen E."/>
            <person name="Akter M."/>
            <person name="Roy R.D."/>
            <person name="Hallikas O."/>
            <person name="Christensen M.M."/>
            <person name="Li P."/>
            <person name="Marangoni P."/>
            <person name="Jernvall J."/>
            <person name="Klein O.D."/>
        </authorList>
    </citation>
    <scope>NUCLEOTIDE SEQUENCE [LARGE SCALE GENOMIC DNA]</scope>
    <source>
        <strain evidence="4">V071</strain>
    </source>
</reference>
<evidence type="ECO:0000256" key="3">
    <source>
        <dbReference type="PROSITE-ProRule" id="PRU00023"/>
    </source>
</evidence>
<dbReference type="FunFam" id="1.25.40.20:FF:000002">
    <property type="entry name" value="Ankyrin-2 isoform 2"/>
    <property type="match status" value="1"/>
</dbReference>
<feature type="repeat" description="ANK" evidence="3">
    <location>
        <begin position="54"/>
        <end position="86"/>
    </location>
</feature>
<dbReference type="PANTHER" id="PTHR24198:SF185">
    <property type="entry name" value="ANKYRIN-3"/>
    <property type="match status" value="1"/>
</dbReference>
<dbReference type="AlphaFoldDB" id="A0AAW0JR12"/>
<evidence type="ECO:0000313" key="4">
    <source>
        <dbReference type="EMBL" id="KAK7829442.1"/>
    </source>
</evidence>
<keyword evidence="2 3" id="KW-0040">ANK repeat</keyword>
<evidence type="ECO:0000256" key="2">
    <source>
        <dbReference type="ARBA" id="ARBA00023043"/>
    </source>
</evidence>
<feature type="repeat" description="ANK" evidence="3">
    <location>
        <begin position="120"/>
        <end position="152"/>
    </location>
</feature>
<comment type="caution">
    <text evidence="4">The sequence shown here is derived from an EMBL/GenBank/DDBJ whole genome shotgun (WGS) entry which is preliminary data.</text>
</comment>
<dbReference type="Gene3D" id="1.25.40.20">
    <property type="entry name" value="Ankyrin repeat-containing domain"/>
    <property type="match status" value="1"/>
</dbReference>
<feature type="repeat" description="ANK" evidence="3">
    <location>
        <begin position="153"/>
        <end position="176"/>
    </location>
</feature>